<dbReference type="Pfam" id="PF05787">
    <property type="entry name" value="PhoX"/>
    <property type="match status" value="2"/>
</dbReference>
<comment type="caution">
    <text evidence="1">The sequence shown here is derived from an EMBL/GenBank/DDBJ whole genome shotgun (WGS) entry which is preliminary data.</text>
</comment>
<sequence length="457" mass="50446">MVTRRQFTKGTVALAFVGLNSSMLGCAQKRSIKPTPTIAGYGPLIKDPKGLLDLPDGFSYQIISALNDKMDDGLSVPDNADGMGCIELDEKRVALIRNHELSPKHLNNAAPDIASHRTENAYDSLNRDIALPGGTTTMVYNLETQRIEKQYYSLVGTIRNCAGGTTPWGTWLTCEETVQLAGDGLSQDHGYIFEVPAGQDGLTKPVPLVEMGRFNHEAAAIDPRTGIVYLTEDRGDGLFYRFIPKQKGQLSLGGTLQALVIKNTQQFDTRNWTQTSMPLTHWFETDWVTLDNPQSPEDDLRIRGYDLGAAVFARGEGIHFGDNELYFCCTNGGEKQLGQIMRYQPSAYEGTAQEEKHPGQIQLFLESSDKSLYDFGDNLTVTPQGHLLVCEDQYTLLPDNHLRGVSPKGEVYPFAKLRAKTELAGACFSPDGSILFVNIYSPTKTLAIRGDWSSYQA</sequence>
<dbReference type="SUPFAM" id="SSF63829">
    <property type="entry name" value="Calcium-dependent phosphotriesterase"/>
    <property type="match status" value="1"/>
</dbReference>
<name>A0A0F6A4S7_9GAMM</name>
<evidence type="ECO:0000313" key="2">
    <source>
        <dbReference type="Proteomes" id="UP000033434"/>
    </source>
</evidence>
<reference evidence="1 2" key="1">
    <citation type="journal article" date="2015" name="BMC Genomics">
        <title>Genome mining reveals unlocked bioactive potential of marine Gram-negative bacteria.</title>
        <authorList>
            <person name="Machado H."/>
            <person name="Sonnenschein E.C."/>
            <person name="Melchiorsen J."/>
            <person name="Gram L."/>
        </authorList>
    </citation>
    <scope>NUCLEOTIDE SEQUENCE [LARGE SCALE GENOMIC DNA]</scope>
    <source>
        <strain evidence="1 2">S4054</strain>
    </source>
</reference>
<dbReference type="PANTHER" id="PTHR35399">
    <property type="entry name" value="SLR8030 PROTEIN"/>
    <property type="match status" value="1"/>
</dbReference>
<proteinExistence type="predicted"/>
<evidence type="ECO:0000313" key="1">
    <source>
        <dbReference type="EMBL" id="KKE80866.1"/>
    </source>
</evidence>
<dbReference type="Proteomes" id="UP000033434">
    <property type="component" value="Unassembled WGS sequence"/>
</dbReference>
<dbReference type="PATRIC" id="fig|1129367.4.peg.5405"/>
<organism evidence="1 2">
    <name type="scientific">Pseudoalteromonas luteoviolacea S4054</name>
    <dbReference type="NCBI Taxonomy" id="1129367"/>
    <lineage>
        <taxon>Bacteria</taxon>
        <taxon>Pseudomonadati</taxon>
        <taxon>Pseudomonadota</taxon>
        <taxon>Gammaproteobacteria</taxon>
        <taxon>Alteromonadales</taxon>
        <taxon>Pseudoalteromonadaceae</taxon>
        <taxon>Pseudoalteromonas</taxon>
    </lineage>
</organism>
<dbReference type="EMBL" id="AUXW01000209">
    <property type="protein sequence ID" value="KKE80866.1"/>
    <property type="molecule type" value="Genomic_DNA"/>
</dbReference>
<dbReference type="PANTHER" id="PTHR35399:SF4">
    <property type="entry name" value="MEMBRANE PROTEIN"/>
    <property type="match status" value="1"/>
</dbReference>
<dbReference type="InterPro" id="IPR008557">
    <property type="entry name" value="PhoX"/>
</dbReference>
<dbReference type="RefSeq" id="WP_046358644.1">
    <property type="nucleotide sequence ID" value="NZ_AUXW01000209.1"/>
</dbReference>
<accession>A0A0F6A4S7</accession>
<evidence type="ECO:0008006" key="3">
    <source>
        <dbReference type="Google" id="ProtNLM"/>
    </source>
</evidence>
<protein>
    <recommendedName>
        <fullName evidence="3">Phosphatase</fullName>
    </recommendedName>
</protein>
<dbReference type="AlphaFoldDB" id="A0A0F6A4S7"/>
<gene>
    <name evidence="1" type="ORF">N479_04100</name>
</gene>
<dbReference type="PROSITE" id="PS51257">
    <property type="entry name" value="PROKAR_LIPOPROTEIN"/>
    <property type="match status" value="1"/>
</dbReference>